<evidence type="ECO:0000256" key="6">
    <source>
        <dbReference type="SAM" id="Phobius"/>
    </source>
</evidence>
<evidence type="ECO:0000313" key="9">
    <source>
        <dbReference type="Proteomes" id="UP000664601"/>
    </source>
</evidence>
<feature type="transmembrane region" description="Helical" evidence="6">
    <location>
        <begin position="562"/>
        <end position="586"/>
    </location>
</feature>
<feature type="domain" description="ABC3 transporter permease C-terminal" evidence="7">
    <location>
        <begin position="60"/>
        <end position="177"/>
    </location>
</feature>
<feature type="transmembrane region" description="Helical" evidence="6">
    <location>
        <begin position="655"/>
        <end position="676"/>
    </location>
</feature>
<dbReference type="Proteomes" id="UP000664601">
    <property type="component" value="Unassembled WGS sequence"/>
</dbReference>
<gene>
    <name evidence="8" type="ORF">JZO70_17355</name>
</gene>
<keyword evidence="3 6" id="KW-0812">Transmembrane</keyword>
<feature type="transmembrane region" description="Helical" evidence="6">
    <location>
        <begin position="623"/>
        <end position="643"/>
    </location>
</feature>
<feature type="transmembrane region" description="Helical" evidence="6">
    <location>
        <begin position="20"/>
        <end position="40"/>
    </location>
</feature>
<reference evidence="8 9" key="1">
    <citation type="submission" date="2021-03" db="EMBL/GenBank/DDBJ databases">
        <title>Enterococcal diversity collection.</title>
        <authorList>
            <person name="Gilmore M.S."/>
            <person name="Schwartzman J."/>
            <person name="Van Tyne D."/>
            <person name="Martin M."/>
            <person name="Earl A.M."/>
            <person name="Manson A.L."/>
            <person name="Straub T."/>
            <person name="Salamzade R."/>
            <person name="Saavedra J."/>
            <person name="Lebreton F."/>
            <person name="Prichula J."/>
            <person name="Schaufler K."/>
            <person name="Gaca A."/>
            <person name="Sgardioli B."/>
            <person name="Wagenaar J."/>
            <person name="Strong T."/>
        </authorList>
    </citation>
    <scope>NUCLEOTIDE SEQUENCE [LARGE SCALE GENOMIC DNA]</scope>
    <source>
        <strain evidence="8 9">669A</strain>
    </source>
</reference>
<dbReference type="EMBL" id="JAFREM010000029">
    <property type="protein sequence ID" value="MBO1307945.1"/>
    <property type="molecule type" value="Genomic_DNA"/>
</dbReference>
<dbReference type="Pfam" id="PF02687">
    <property type="entry name" value="FtsX"/>
    <property type="match status" value="1"/>
</dbReference>
<evidence type="ECO:0000313" key="8">
    <source>
        <dbReference type="EMBL" id="MBO1307945.1"/>
    </source>
</evidence>
<sequence length="691" mass="78141">MNTFAQANAKLRRKDYKNALLLFGCILFATALISAFSIIMQSDTVQTTLPKGGDSRKQMMMILAMAIVGCSIFTVYASSLFFRSKSKQIGVFKVLGAGKKQLRNSLLTEVSLLAATGSGLGFLLGTPLAAGIWQFFRLLVDSPEMKFSLNLSGYVWGLGFALFVVTILLISALLFLRRQNIMDILYQQRKSETVSGVKSWYGWGGILMMASGTFLGLYGLPTFFREVLHRQPPIWLNLIYLIPLAGLYLFLVYVVVRDKNGKNKYKNIVSHSMMKFQGRSTVRNMCVIAILIAGAYFAIFYIPSMMTRNSLEVKNRPVDFVYYHRLDQAVPDEAAVRKMAAEEKVEITQWNEMLLTTLAADSTQEYDNGDGTFRKEYIPFSHEQHCISASEFSRLSGKPVDVSAGSVKPVRGYGQDSSSADDVTLLTNPDTQTTLSISIDRHLTYAPFTGYLVMNDDDFATITQGLTDEWREKMILFNVADVEASYNFAKRLRNEIIDQSAEEPVMDLWYDRVGKLREGDDYWADALPVLDNQQRDSSHFITRWKYLPSFRILDQVDFVNNMAVFLMLFVFIAIICFTAVLVIAYTRCTTIALTNRQIYEDLSRLGANRAYLIATVTKQVRKIIAIPIAVGTVLMFLFYAMILYFNSTSLDATEWATLGVDLIVVLVISGLMWLFYRLTLRKTCRLLNLIE</sequence>
<keyword evidence="2" id="KW-1003">Cell membrane</keyword>
<dbReference type="InterPro" id="IPR052536">
    <property type="entry name" value="ABC-4_Integral_Memb_Prot"/>
</dbReference>
<name>A0ABS3LE96_9ENTE</name>
<evidence type="ECO:0000256" key="3">
    <source>
        <dbReference type="ARBA" id="ARBA00022692"/>
    </source>
</evidence>
<dbReference type="PANTHER" id="PTHR46795">
    <property type="entry name" value="ABC TRANSPORTER PERMEASE-RELATED-RELATED"/>
    <property type="match status" value="1"/>
</dbReference>
<keyword evidence="5 6" id="KW-0472">Membrane</keyword>
<evidence type="ECO:0000256" key="5">
    <source>
        <dbReference type="ARBA" id="ARBA00023136"/>
    </source>
</evidence>
<feature type="transmembrane region" description="Helical" evidence="6">
    <location>
        <begin position="110"/>
        <end position="133"/>
    </location>
</feature>
<evidence type="ECO:0000256" key="4">
    <source>
        <dbReference type="ARBA" id="ARBA00022989"/>
    </source>
</evidence>
<comment type="subcellular location">
    <subcellularLocation>
        <location evidence="1">Cell membrane</location>
        <topology evidence="1">Multi-pass membrane protein</topology>
    </subcellularLocation>
</comment>
<evidence type="ECO:0000256" key="2">
    <source>
        <dbReference type="ARBA" id="ARBA00022475"/>
    </source>
</evidence>
<feature type="transmembrane region" description="Helical" evidence="6">
    <location>
        <begin position="197"/>
        <end position="218"/>
    </location>
</feature>
<organism evidence="8 9">
    <name type="scientific">Candidatus Enterococcus moelleringii</name>
    <dbReference type="NCBI Taxonomy" id="2815325"/>
    <lineage>
        <taxon>Bacteria</taxon>
        <taxon>Bacillati</taxon>
        <taxon>Bacillota</taxon>
        <taxon>Bacilli</taxon>
        <taxon>Lactobacillales</taxon>
        <taxon>Enterococcaceae</taxon>
        <taxon>Enterococcus</taxon>
    </lineage>
</organism>
<keyword evidence="4 6" id="KW-1133">Transmembrane helix</keyword>
<keyword evidence="9" id="KW-1185">Reference proteome</keyword>
<dbReference type="InterPro" id="IPR003838">
    <property type="entry name" value="ABC3_permease_C"/>
</dbReference>
<dbReference type="RefSeq" id="WP_207674940.1">
    <property type="nucleotide sequence ID" value="NZ_JAFREM010000029.1"/>
</dbReference>
<feature type="transmembrane region" description="Helical" evidence="6">
    <location>
        <begin position="282"/>
        <end position="302"/>
    </location>
</feature>
<feature type="transmembrane region" description="Helical" evidence="6">
    <location>
        <begin position="153"/>
        <end position="176"/>
    </location>
</feature>
<evidence type="ECO:0000259" key="7">
    <source>
        <dbReference type="Pfam" id="PF02687"/>
    </source>
</evidence>
<dbReference type="PANTHER" id="PTHR46795:SF3">
    <property type="entry name" value="ABC TRANSPORTER PERMEASE"/>
    <property type="match status" value="1"/>
</dbReference>
<accession>A0ABS3LE96</accession>
<evidence type="ECO:0000256" key="1">
    <source>
        <dbReference type="ARBA" id="ARBA00004651"/>
    </source>
</evidence>
<proteinExistence type="predicted"/>
<protein>
    <submittedName>
        <fullName evidence="8">ABC transporter permease</fullName>
    </submittedName>
</protein>
<comment type="caution">
    <text evidence="8">The sequence shown here is derived from an EMBL/GenBank/DDBJ whole genome shotgun (WGS) entry which is preliminary data.</text>
</comment>
<feature type="transmembrane region" description="Helical" evidence="6">
    <location>
        <begin position="238"/>
        <end position="256"/>
    </location>
</feature>
<feature type="transmembrane region" description="Helical" evidence="6">
    <location>
        <begin position="60"/>
        <end position="82"/>
    </location>
</feature>